<comment type="caution">
    <text evidence="1">The sequence shown here is derived from an EMBL/GenBank/DDBJ whole genome shotgun (WGS) entry which is preliminary data.</text>
</comment>
<keyword evidence="2" id="KW-1185">Reference proteome</keyword>
<gene>
    <name evidence="1" type="ORF">DPMN_142343</name>
</gene>
<accession>A0A9D4GH21</accession>
<dbReference type="EMBL" id="JAIWYP010000006">
    <property type="protein sequence ID" value="KAH3813872.1"/>
    <property type="molecule type" value="Genomic_DNA"/>
</dbReference>
<sequence length="77" mass="8888">MLNHCGMAAYPWDMCLITVSDVTAAENDLKTRGVHCMHQQERKSVRQTRFICFAFTKRQLVPEEEAFVTTNRLPESV</sequence>
<evidence type="ECO:0000313" key="1">
    <source>
        <dbReference type="EMBL" id="KAH3813872.1"/>
    </source>
</evidence>
<reference evidence="1" key="2">
    <citation type="submission" date="2020-11" db="EMBL/GenBank/DDBJ databases">
        <authorList>
            <person name="McCartney M.A."/>
            <person name="Auch B."/>
            <person name="Kono T."/>
            <person name="Mallez S."/>
            <person name="Becker A."/>
            <person name="Gohl D.M."/>
            <person name="Silverstein K.A.T."/>
            <person name="Koren S."/>
            <person name="Bechman K.B."/>
            <person name="Herman A."/>
            <person name="Abrahante J.E."/>
            <person name="Garbe J."/>
        </authorList>
    </citation>
    <scope>NUCLEOTIDE SEQUENCE</scope>
    <source>
        <strain evidence="1">Duluth1</strain>
        <tissue evidence="1">Whole animal</tissue>
    </source>
</reference>
<dbReference type="AlphaFoldDB" id="A0A9D4GH21"/>
<reference evidence="1" key="1">
    <citation type="journal article" date="2019" name="bioRxiv">
        <title>The Genome of the Zebra Mussel, Dreissena polymorpha: A Resource for Invasive Species Research.</title>
        <authorList>
            <person name="McCartney M.A."/>
            <person name="Auch B."/>
            <person name="Kono T."/>
            <person name="Mallez S."/>
            <person name="Zhang Y."/>
            <person name="Obille A."/>
            <person name="Becker A."/>
            <person name="Abrahante J.E."/>
            <person name="Garbe J."/>
            <person name="Badalamenti J.P."/>
            <person name="Herman A."/>
            <person name="Mangelson H."/>
            <person name="Liachko I."/>
            <person name="Sullivan S."/>
            <person name="Sone E.D."/>
            <person name="Koren S."/>
            <person name="Silverstein K.A.T."/>
            <person name="Beckman K.B."/>
            <person name="Gohl D.M."/>
        </authorList>
    </citation>
    <scope>NUCLEOTIDE SEQUENCE</scope>
    <source>
        <strain evidence="1">Duluth1</strain>
        <tissue evidence="1">Whole animal</tissue>
    </source>
</reference>
<name>A0A9D4GH21_DREPO</name>
<proteinExistence type="predicted"/>
<organism evidence="1 2">
    <name type="scientific">Dreissena polymorpha</name>
    <name type="common">Zebra mussel</name>
    <name type="synonym">Mytilus polymorpha</name>
    <dbReference type="NCBI Taxonomy" id="45954"/>
    <lineage>
        <taxon>Eukaryota</taxon>
        <taxon>Metazoa</taxon>
        <taxon>Spiralia</taxon>
        <taxon>Lophotrochozoa</taxon>
        <taxon>Mollusca</taxon>
        <taxon>Bivalvia</taxon>
        <taxon>Autobranchia</taxon>
        <taxon>Heteroconchia</taxon>
        <taxon>Euheterodonta</taxon>
        <taxon>Imparidentia</taxon>
        <taxon>Neoheterodontei</taxon>
        <taxon>Myida</taxon>
        <taxon>Dreissenoidea</taxon>
        <taxon>Dreissenidae</taxon>
        <taxon>Dreissena</taxon>
    </lineage>
</organism>
<dbReference type="Proteomes" id="UP000828390">
    <property type="component" value="Unassembled WGS sequence"/>
</dbReference>
<evidence type="ECO:0000313" key="2">
    <source>
        <dbReference type="Proteomes" id="UP000828390"/>
    </source>
</evidence>
<protein>
    <submittedName>
        <fullName evidence="1">Uncharacterized protein</fullName>
    </submittedName>
</protein>